<proteinExistence type="predicted"/>
<gene>
    <name evidence="2" type="ORF">AURANDRAFT_68538</name>
</gene>
<dbReference type="KEGG" id="aaf:AURANDRAFT_68538"/>
<feature type="region of interest" description="Disordered" evidence="1">
    <location>
        <begin position="596"/>
        <end position="695"/>
    </location>
</feature>
<sequence length="745" mass="81006">MVRGCGVPMKALPAPQTFTLREKNCELRYPLELLCSVASTHCLGSVACHELITLKHTALLSLSEDGWAKIEKDTRLGLLALGRSWIGWHGFGRRLFFLYLMDRARAARHGVAGIAAEEFDPDKLTEYQTSLGYHLCLALTPKYVKVFNCKNRLKSCEFVNDGDAEIAQLAGRSALLCAREFVAHCLQIYVLHEEATTATTQDYKYLIIFPLGARARGGPQLIGVIFFLPCDVADLDMATPRGVRILGLVAAGLQSFGLPFKGVVIHDFADVIFSALTAPAYSEVNCEASGVLSGTMDITSSLMRYESSHFKVTRNAVGEYLVTIRGVDVGTGEVRYAEDYPSDLINADLVVADVKSYLLFNHAAKAPAEERESVQVEGMAKCVKSLRRPLQELVDALYRSRVRAMPKAPAEHAGSTFEESIQGLFRELPFWHKKHPMHDKRGTKMMRMYKSKVVGIAPISSDACARRWCETVKADEKATRTWHWQRGRTLADIKSRVQFFWKDPNANPPEPLEAVPQPTELLDDDLDFLDDDFAAASRDIVSGFWKQSCIFSTGSSGSSFVSPTGSKPFSGSGSGSPARAPASSASAISSLPLVPWMTSGAPDPSSMKSSRARDSQLSLDTMDDERESHPELAATSTKEATATGARVVTVATGSVASAASPDGPKRSVGSCSPKASPAAVSRSVSDESAPEPDKEYSEHIALMTEAIEAPKEYVKPTSEVAGAVQDYMAAIRAQMEAGLPNNKKS</sequence>
<evidence type="ECO:0000313" key="3">
    <source>
        <dbReference type="Proteomes" id="UP000002729"/>
    </source>
</evidence>
<evidence type="ECO:0000256" key="1">
    <source>
        <dbReference type="SAM" id="MobiDB-lite"/>
    </source>
</evidence>
<keyword evidence="3" id="KW-1185">Reference proteome</keyword>
<feature type="region of interest" description="Disordered" evidence="1">
    <location>
        <begin position="554"/>
        <end position="583"/>
    </location>
</feature>
<organism evidence="3">
    <name type="scientific">Aureococcus anophagefferens</name>
    <name type="common">Harmful bloom alga</name>
    <dbReference type="NCBI Taxonomy" id="44056"/>
    <lineage>
        <taxon>Eukaryota</taxon>
        <taxon>Sar</taxon>
        <taxon>Stramenopiles</taxon>
        <taxon>Ochrophyta</taxon>
        <taxon>Pelagophyceae</taxon>
        <taxon>Pelagomonadales</taxon>
        <taxon>Pelagomonadaceae</taxon>
        <taxon>Aureococcus</taxon>
    </lineage>
</organism>
<name>F0YPZ2_AURAN</name>
<dbReference type="InParanoid" id="F0YPZ2"/>
<reference evidence="2 3" key="1">
    <citation type="journal article" date="2011" name="Proc. Natl. Acad. Sci. U.S.A.">
        <title>Niche of harmful alga Aureococcus anophagefferens revealed through ecogenomics.</title>
        <authorList>
            <person name="Gobler C.J."/>
            <person name="Berry D.L."/>
            <person name="Dyhrman S.T."/>
            <person name="Wilhelm S.W."/>
            <person name="Salamov A."/>
            <person name="Lobanov A.V."/>
            <person name="Zhang Y."/>
            <person name="Collier J.L."/>
            <person name="Wurch L.L."/>
            <person name="Kustka A.B."/>
            <person name="Dill B.D."/>
            <person name="Shah M."/>
            <person name="VerBerkmoes N.C."/>
            <person name="Kuo A."/>
            <person name="Terry A."/>
            <person name="Pangilinan J."/>
            <person name="Lindquist E.A."/>
            <person name="Lucas S."/>
            <person name="Paulsen I.T."/>
            <person name="Hattenrath-Lehmann T.K."/>
            <person name="Talmage S.C."/>
            <person name="Walker E.A."/>
            <person name="Koch F."/>
            <person name="Burson A.M."/>
            <person name="Marcoval M.A."/>
            <person name="Tang Y.Z."/>
            <person name="Lecleir G.R."/>
            <person name="Coyne K.J."/>
            <person name="Berg G.M."/>
            <person name="Bertrand E.M."/>
            <person name="Saito M.A."/>
            <person name="Gladyshev V.N."/>
            <person name="Grigoriev I.V."/>
        </authorList>
    </citation>
    <scope>NUCLEOTIDE SEQUENCE [LARGE SCALE GENOMIC DNA]</scope>
    <source>
        <strain evidence="3">CCMP 1984</strain>
    </source>
</reference>
<dbReference type="EMBL" id="GL833301">
    <property type="protein sequence ID" value="EGB02817.1"/>
    <property type="molecule type" value="Genomic_DNA"/>
</dbReference>
<evidence type="ECO:0000313" key="2">
    <source>
        <dbReference type="EMBL" id="EGB02817.1"/>
    </source>
</evidence>
<dbReference type="Proteomes" id="UP000002729">
    <property type="component" value="Unassembled WGS sequence"/>
</dbReference>
<dbReference type="RefSeq" id="XP_009042483.1">
    <property type="nucleotide sequence ID" value="XM_009044235.1"/>
</dbReference>
<feature type="compositionally biased region" description="Low complexity" evidence="1">
    <location>
        <begin position="640"/>
        <end position="660"/>
    </location>
</feature>
<dbReference type="AlphaFoldDB" id="F0YPZ2"/>
<protein>
    <submittedName>
        <fullName evidence="2">Uncharacterized protein</fullName>
    </submittedName>
</protein>
<accession>F0YPZ2</accession>
<dbReference type="GeneID" id="20226862"/>